<feature type="region of interest" description="Disordered" evidence="6">
    <location>
        <begin position="25"/>
        <end position="53"/>
    </location>
</feature>
<evidence type="ECO:0000256" key="1">
    <source>
        <dbReference type="ARBA" id="ARBA00004470"/>
    </source>
</evidence>
<dbReference type="EMBL" id="LGRX02027104">
    <property type="protein sequence ID" value="KAK3249828.1"/>
    <property type="molecule type" value="Genomic_DNA"/>
</dbReference>
<dbReference type="Proteomes" id="UP001190700">
    <property type="component" value="Unassembled WGS sequence"/>
</dbReference>
<name>A0AAE0C8R1_9CHLO</name>
<evidence type="ECO:0000256" key="2">
    <source>
        <dbReference type="ARBA" id="ARBA00022528"/>
    </source>
</evidence>
<accession>A0AAE0C8R1</accession>
<gene>
    <name evidence="7" type="ORF">CYMTET_40766</name>
</gene>
<feature type="compositionally biased region" description="Polar residues" evidence="6">
    <location>
        <begin position="310"/>
        <end position="328"/>
    </location>
</feature>
<dbReference type="GO" id="GO:2000904">
    <property type="term" value="P:regulation of starch metabolic process"/>
    <property type="evidence" value="ECO:0007669"/>
    <property type="project" value="TreeGrafter"/>
</dbReference>
<dbReference type="InterPro" id="IPR052495">
    <property type="entry name" value="Alpha-glucan_binding_chloro"/>
</dbReference>
<keyword evidence="3" id="KW-0934">Plastid</keyword>
<feature type="region of interest" description="Disordered" evidence="6">
    <location>
        <begin position="303"/>
        <end position="328"/>
    </location>
</feature>
<dbReference type="AlphaFoldDB" id="A0AAE0C8R1"/>
<evidence type="ECO:0000256" key="4">
    <source>
        <dbReference type="ARBA" id="ARBA00022946"/>
    </source>
</evidence>
<comment type="subcellular location">
    <subcellularLocation>
        <location evidence="1">Plastid</location>
        <location evidence="1">Chloroplast stroma</location>
    </subcellularLocation>
</comment>
<dbReference type="GO" id="GO:2001070">
    <property type="term" value="F:starch binding"/>
    <property type="evidence" value="ECO:0007669"/>
    <property type="project" value="TreeGrafter"/>
</dbReference>
<sequence>MITSLLVFNLKSSIPKVNSTCKTSKSAVGRTRVSHKAKNSSFTSGHSPISSWKHSRRRSSWREEVVLCLNAHFRPPEPGVGIAGEQEWGIDLRSDSAKGISEDGSTWWRKSGEDLGDDGYRCRWTVMGGKSGDNRAEWTETWWEKVDHSGYKELGAEKSGCNGLGDTWWETWKEVFWHDDVNDISFIEKSADKWARDGTAREWNERWSDKYNSTGWTEKGAIKTGRNGTQSWTERWGEVYDGFGGWKKWTEKWAESGASVKWGDKWDENFKADLTGTKQGETWRVGSNGERWSRTWGEIHEPDGTARKYGTSTSGENWDITSNEPTSAEQGYPQYGWHEVLENTFQLLSIQTPERPDQ</sequence>
<dbReference type="GO" id="GO:0005982">
    <property type="term" value="P:starch metabolic process"/>
    <property type="evidence" value="ECO:0007669"/>
    <property type="project" value="TreeGrafter"/>
</dbReference>
<organism evidence="7 8">
    <name type="scientific">Cymbomonas tetramitiformis</name>
    <dbReference type="NCBI Taxonomy" id="36881"/>
    <lineage>
        <taxon>Eukaryota</taxon>
        <taxon>Viridiplantae</taxon>
        <taxon>Chlorophyta</taxon>
        <taxon>Pyramimonadophyceae</taxon>
        <taxon>Pyramimonadales</taxon>
        <taxon>Pyramimonadaceae</taxon>
        <taxon>Cymbomonas</taxon>
    </lineage>
</organism>
<dbReference type="GO" id="GO:0043036">
    <property type="term" value="C:starch grain"/>
    <property type="evidence" value="ECO:0007669"/>
    <property type="project" value="TreeGrafter"/>
</dbReference>
<proteinExistence type="inferred from homology"/>
<protein>
    <submittedName>
        <fullName evidence="7">Uncharacterized protein</fullName>
    </submittedName>
</protein>
<reference evidence="7 8" key="1">
    <citation type="journal article" date="2015" name="Genome Biol. Evol.">
        <title>Comparative Genomics of a Bacterivorous Green Alga Reveals Evolutionary Causalities and Consequences of Phago-Mixotrophic Mode of Nutrition.</title>
        <authorList>
            <person name="Burns J.A."/>
            <person name="Paasch A."/>
            <person name="Narechania A."/>
            <person name="Kim E."/>
        </authorList>
    </citation>
    <scope>NUCLEOTIDE SEQUENCE [LARGE SCALE GENOMIC DNA]</scope>
    <source>
        <strain evidence="7 8">PLY_AMNH</strain>
    </source>
</reference>
<dbReference type="PANTHER" id="PTHR34113:SF3">
    <property type="entry name" value="PROTEIN EARLY STARVATION 1, CHLOROPLASTIC"/>
    <property type="match status" value="1"/>
</dbReference>
<comment type="caution">
    <text evidence="7">The sequence shown here is derived from an EMBL/GenBank/DDBJ whole genome shotgun (WGS) entry which is preliminary data.</text>
</comment>
<keyword evidence="4" id="KW-0809">Transit peptide</keyword>
<keyword evidence="8" id="KW-1185">Reference proteome</keyword>
<evidence type="ECO:0000313" key="8">
    <source>
        <dbReference type="Proteomes" id="UP001190700"/>
    </source>
</evidence>
<evidence type="ECO:0000313" key="7">
    <source>
        <dbReference type="EMBL" id="KAK3249828.1"/>
    </source>
</evidence>
<feature type="compositionally biased region" description="Polar residues" evidence="6">
    <location>
        <begin position="39"/>
        <end position="49"/>
    </location>
</feature>
<evidence type="ECO:0000256" key="3">
    <source>
        <dbReference type="ARBA" id="ARBA00022640"/>
    </source>
</evidence>
<evidence type="ECO:0000256" key="5">
    <source>
        <dbReference type="ARBA" id="ARBA00038237"/>
    </source>
</evidence>
<evidence type="ECO:0000256" key="6">
    <source>
        <dbReference type="SAM" id="MobiDB-lite"/>
    </source>
</evidence>
<dbReference type="PANTHER" id="PTHR34113">
    <property type="entry name" value="INACTIVE PURPLE ACID PHOSPHATASE-LIKE PROTEIN"/>
    <property type="match status" value="1"/>
</dbReference>
<keyword evidence="2" id="KW-0150">Chloroplast</keyword>
<comment type="similarity">
    <text evidence="5">Belongs to the ESV1 family.</text>
</comment>
<dbReference type="GO" id="GO:0009570">
    <property type="term" value="C:chloroplast stroma"/>
    <property type="evidence" value="ECO:0007669"/>
    <property type="project" value="UniProtKB-SubCell"/>
</dbReference>